<proteinExistence type="predicted"/>
<accession>A0A1B0ZR54</accession>
<dbReference type="AlphaFoldDB" id="A0A1B0ZR54"/>
<feature type="domain" description="DUF306" evidence="2">
    <location>
        <begin position="39"/>
        <end position="136"/>
    </location>
</feature>
<feature type="signal peptide" evidence="1">
    <location>
        <begin position="1"/>
        <end position="28"/>
    </location>
</feature>
<evidence type="ECO:0000313" key="3">
    <source>
        <dbReference type="EMBL" id="ANP36564.1"/>
    </source>
</evidence>
<sequence length="141" mass="15080">MPVSHFTKMISWPARLVPVLLVALTACAGDETLSAYGAAGKTWRLSQIDGAPFSAAATLEFPAPGKIAGQAPCNAYRAESTAPYPWFDTTGLSSTRKVCPELLEETRFLEALQTMGEAEVTGDVLILRNGSGREMLFRADG</sequence>
<protein>
    <recommendedName>
        <fullName evidence="2">DUF306 domain-containing protein</fullName>
    </recommendedName>
</protein>
<name>A0A1B0ZR54_9RHOB</name>
<gene>
    <name evidence="3" type="ORF">JL2886_01656</name>
</gene>
<reference evidence="3 4" key="1">
    <citation type="submission" date="2016-04" db="EMBL/GenBank/DDBJ databases">
        <authorList>
            <person name="Evans L.H."/>
            <person name="Alamgir A."/>
            <person name="Owens N."/>
            <person name="Weber N.D."/>
            <person name="Virtaneva K."/>
            <person name="Barbian K."/>
            <person name="Babar A."/>
            <person name="Rosenke K."/>
        </authorList>
    </citation>
    <scope>NUCLEOTIDE SEQUENCE [LARGE SCALE GENOMIC DNA]</scope>
    <source>
        <strain evidence="3 4">JL2886</strain>
    </source>
</reference>
<dbReference type="Pfam" id="PF03724">
    <property type="entry name" value="META"/>
    <property type="match status" value="1"/>
</dbReference>
<dbReference type="EMBL" id="CP015124">
    <property type="protein sequence ID" value="ANP36564.1"/>
    <property type="molecule type" value="Genomic_DNA"/>
</dbReference>
<dbReference type="InterPro" id="IPR038670">
    <property type="entry name" value="HslJ-like_sf"/>
</dbReference>
<dbReference type="RefSeq" id="WP_237028438.1">
    <property type="nucleotide sequence ID" value="NZ_CP015124.1"/>
</dbReference>
<keyword evidence="4" id="KW-1185">Reference proteome</keyword>
<evidence type="ECO:0000259" key="2">
    <source>
        <dbReference type="Pfam" id="PF03724"/>
    </source>
</evidence>
<feature type="chain" id="PRO_5044370005" description="DUF306 domain-containing protein" evidence="1">
    <location>
        <begin position="29"/>
        <end position="141"/>
    </location>
</feature>
<dbReference type="Gene3D" id="2.40.128.270">
    <property type="match status" value="1"/>
</dbReference>
<organism evidence="3 4">
    <name type="scientific">Phaeobacter gallaeciensis</name>
    <dbReference type="NCBI Taxonomy" id="60890"/>
    <lineage>
        <taxon>Bacteria</taxon>
        <taxon>Pseudomonadati</taxon>
        <taxon>Pseudomonadota</taxon>
        <taxon>Alphaproteobacteria</taxon>
        <taxon>Rhodobacterales</taxon>
        <taxon>Roseobacteraceae</taxon>
        <taxon>Phaeobacter</taxon>
    </lineage>
</organism>
<dbReference type="InterPro" id="IPR005184">
    <property type="entry name" value="DUF306_Meta_HslJ"/>
</dbReference>
<keyword evidence="1" id="KW-0732">Signal</keyword>
<evidence type="ECO:0000256" key="1">
    <source>
        <dbReference type="SAM" id="SignalP"/>
    </source>
</evidence>
<dbReference type="Proteomes" id="UP000092565">
    <property type="component" value="Chromosome"/>
</dbReference>
<evidence type="ECO:0000313" key="4">
    <source>
        <dbReference type="Proteomes" id="UP000092565"/>
    </source>
</evidence>